<sequence>MAVQKRLALTISPEYLDLLKSVADYQKIPVSTMVMGLLEAQRPVVEAMLKAFNDIEAGGEKEKILNAFLADAFEGVGKSLRD</sequence>
<organism evidence="1">
    <name type="scientific">uncultured prokaryote</name>
    <dbReference type="NCBI Taxonomy" id="198431"/>
    <lineage>
        <taxon>unclassified sequences</taxon>
        <taxon>environmental samples</taxon>
    </lineage>
</organism>
<geneLocation type="plasmid" evidence="1">
    <name>pRGRH0696</name>
</geneLocation>
<keyword evidence="1" id="KW-0614">Plasmid</keyword>
<dbReference type="EMBL" id="LN853314">
    <property type="protein sequence ID" value="CRY95628.1"/>
    <property type="molecule type" value="Genomic_DNA"/>
</dbReference>
<name>A0A0H5Q1A1_9ZZZZ</name>
<dbReference type="AlphaFoldDB" id="A0A0H5Q1A1"/>
<protein>
    <recommendedName>
        <fullName evidence="2">Ribbon-helix-helix protein CopG domain-containing protein</fullName>
    </recommendedName>
</protein>
<evidence type="ECO:0000313" key="1">
    <source>
        <dbReference type="EMBL" id="CRY95628.1"/>
    </source>
</evidence>
<reference evidence="1" key="1">
    <citation type="submission" date="2015-06" db="EMBL/GenBank/DDBJ databases">
        <authorList>
            <person name="Joergensen T."/>
        </authorList>
    </citation>
    <scope>NUCLEOTIDE SEQUENCE</scope>
    <source>
        <plasmid evidence="1">pRGRH0696</plasmid>
    </source>
</reference>
<evidence type="ECO:0008006" key="2">
    <source>
        <dbReference type="Google" id="ProtNLM"/>
    </source>
</evidence>
<reference evidence="1" key="2">
    <citation type="submission" date="2015-07" db="EMBL/GenBank/DDBJ databases">
        <title>Plasmids, circular viruses and viroids from rat gut.</title>
        <authorList>
            <person name="Jorgensen T.J."/>
            <person name="Hansen M.A."/>
            <person name="Xu Z."/>
            <person name="Tabak M.A."/>
            <person name="Sorensen S.J."/>
            <person name="Hansen L.H."/>
        </authorList>
    </citation>
    <scope>NUCLEOTIDE SEQUENCE</scope>
    <source>
        <plasmid evidence="1">pRGRH0696</plasmid>
    </source>
</reference>
<proteinExistence type="predicted"/>
<accession>A0A0H5Q1A1</accession>